<gene>
    <name evidence="2" type="ORF">H1R19_08830</name>
</gene>
<dbReference type="AlphaFoldDB" id="A0A7D7RD32"/>
<feature type="transmembrane region" description="Helical" evidence="1">
    <location>
        <begin position="88"/>
        <end position="109"/>
    </location>
</feature>
<dbReference type="Proteomes" id="UP000515663">
    <property type="component" value="Chromosome"/>
</dbReference>
<keyword evidence="1" id="KW-0472">Membrane</keyword>
<feature type="transmembrane region" description="Helical" evidence="1">
    <location>
        <begin position="162"/>
        <end position="191"/>
    </location>
</feature>
<reference evidence="3" key="1">
    <citation type="submission" date="2020-07" db="EMBL/GenBank/DDBJ databases">
        <title>novel species isolated from the respiratory tract of Marmot.</title>
        <authorList>
            <person name="Zhang G."/>
        </authorList>
    </citation>
    <scope>NUCLEOTIDE SEQUENCE [LARGE SCALE GENOMIC DNA]</scope>
    <source>
        <strain evidence="3">686</strain>
    </source>
</reference>
<accession>A0A7D7RD32</accession>
<keyword evidence="1" id="KW-0812">Transmembrane</keyword>
<sequence>MFGSDGWWAGVTLLIPVLWLVSGLVVQGVLGAYDDLDIEAFESGVYRGASAEPVGFGDAAILIGCVIAGIVLMGVASWWWYWARMLFLASLYSTALTVLSVVTDPLWVIRSGDPGALGALAASAAPFGAARGRDVHDPSDAGDGAAGAGPSRPRWFSPMGPVVAAALVAAFMLGQVAWIVVGVLLLVALVFRRHRRVVPMAIVLTLVGGAAFIALFWVGYVLFIVGVALFAG</sequence>
<feature type="transmembrane region" description="Helical" evidence="1">
    <location>
        <begin position="7"/>
        <end position="30"/>
    </location>
</feature>
<evidence type="ECO:0000256" key="1">
    <source>
        <dbReference type="SAM" id="Phobius"/>
    </source>
</evidence>
<evidence type="ECO:0000313" key="2">
    <source>
        <dbReference type="EMBL" id="QMT03190.1"/>
    </source>
</evidence>
<dbReference type="KEGG" id="gji:H1R19_08830"/>
<protein>
    <submittedName>
        <fullName evidence="2">Uncharacterized protein</fullName>
    </submittedName>
</protein>
<dbReference type="EMBL" id="CP059491">
    <property type="protein sequence ID" value="QMT03190.1"/>
    <property type="molecule type" value="Genomic_DNA"/>
</dbReference>
<feature type="transmembrane region" description="Helical" evidence="1">
    <location>
        <begin position="203"/>
        <end position="231"/>
    </location>
</feature>
<organism evidence="2 3">
    <name type="scientific">Gordonia jinghuaiqii</name>
    <dbReference type="NCBI Taxonomy" id="2758710"/>
    <lineage>
        <taxon>Bacteria</taxon>
        <taxon>Bacillati</taxon>
        <taxon>Actinomycetota</taxon>
        <taxon>Actinomycetes</taxon>
        <taxon>Mycobacteriales</taxon>
        <taxon>Gordoniaceae</taxon>
        <taxon>Gordonia</taxon>
    </lineage>
</organism>
<evidence type="ECO:0000313" key="3">
    <source>
        <dbReference type="Proteomes" id="UP000515663"/>
    </source>
</evidence>
<keyword evidence="3" id="KW-1185">Reference proteome</keyword>
<dbReference type="RefSeq" id="WP_219851229.1">
    <property type="nucleotide sequence ID" value="NZ_CP059491.1"/>
</dbReference>
<feature type="transmembrane region" description="Helical" evidence="1">
    <location>
        <begin position="59"/>
        <end position="81"/>
    </location>
</feature>
<proteinExistence type="predicted"/>
<name>A0A7D7RD32_9ACTN</name>
<keyword evidence="1" id="KW-1133">Transmembrane helix</keyword>